<accession>A0A8K0HG28</accession>
<evidence type="ECO:0000313" key="2">
    <source>
        <dbReference type="EMBL" id="KAF3452086.1"/>
    </source>
</evidence>
<feature type="compositionally biased region" description="Gly residues" evidence="1">
    <location>
        <begin position="20"/>
        <end position="31"/>
    </location>
</feature>
<feature type="compositionally biased region" description="Gly residues" evidence="1">
    <location>
        <begin position="1"/>
        <end position="10"/>
    </location>
</feature>
<proteinExistence type="predicted"/>
<dbReference type="Proteomes" id="UP000796880">
    <property type="component" value="Unassembled WGS sequence"/>
</dbReference>
<dbReference type="EMBL" id="VOIH02000003">
    <property type="protein sequence ID" value="KAF3452086.1"/>
    <property type="molecule type" value="Genomic_DNA"/>
</dbReference>
<evidence type="ECO:0000256" key="1">
    <source>
        <dbReference type="SAM" id="MobiDB-lite"/>
    </source>
</evidence>
<name>A0A8K0HG28_9ROSA</name>
<feature type="compositionally biased region" description="Acidic residues" evidence="1">
    <location>
        <begin position="79"/>
        <end position="94"/>
    </location>
</feature>
<keyword evidence="3" id="KW-1185">Reference proteome</keyword>
<comment type="caution">
    <text evidence="2">The sequence shown here is derived from an EMBL/GenBank/DDBJ whole genome shotgun (WGS) entry which is preliminary data.</text>
</comment>
<gene>
    <name evidence="2" type="ORF">FNV43_RR08182</name>
</gene>
<dbReference type="AlphaFoldDB" id="A0A8K0HG28"/>
<sequence>MGVRYGGDDGSVGTRDGGDDGSGGARDGGGDSSESARDGGDDSGCLGAINGGDDWGCLPNTTKEKMSELSFGGDFSTAQEDDFGKDDDEIISEI</sequence>
<organism evidence="2 3">
    <name type="scientific">Rhamnella rubrinervis</name>
    <dbReference type="NCBI Taxonomy" id="2594499"/>
    <lineage>
        <taxon>Eukaryota</taxon>
        <taxon>Viridiplantae</taxon>
        <taxon>Streptophyta</taxon>
        <taxon>Embryophyta</taxon>
        <taxon>Tracheophyta</taxon>
        <taxon>Spermatophyta</taxon>
        <taxon>Magnoliopsida</taxon>
        <taxon>eudicotyledons</taxon>
        <taxon>Gunneridae</taxon>
        <taxon>Pentapetalae</taxon>
        <taxon>rosids</taxon>
        <taxon>fabids</taxon>
        <taxon>Rosales</taxon>
        <taxon>Rhamnaceae</taxon>
        <taxon>rhamnoid group</taxon>
        <taxon>Rhamneae</taxon>
        <taxon>Rhamnella</taxon>
    </lineage>
</organism>
<feature type="region of interest" description="Disordered" evidence="1">
    <location>
        <begin position="1"/>
        <end position="94"/>
    </location>
</feature>
<protein>
    <submittedName>
        <fullName evidence="2">Uncharacterized protein</fullName>
    </submittedName>
</protein>
<reference evidence="2" key="1">
    <citation type="submission" date="2020-03" db="EMBL/GenBank/DDBJ databases">
        <title>A high-quality chromosome-level genome assembly of a woody plant with both climbing and erect habits, Rhamnella rubrinervis.</title>
        <authorList>
            <person name="Lu Z."/>
            <person name="Yang Y."/>
            <person name="Zhu X."/>
            <person name="Sun Y."/>
        </authorList>
    </citation>
    <scope>NUCLEOTIDE SEQUENCE</scope>
    <source>
        <strain evidence="2">BYM</strain>
        <tissue evidence="2">Leaf</tissue>
    </source>
</reference>
<evidence type="ECO:0000313" key="3">
    <source>
        <dbReference type="Proteomes" id="UP000796880"/>
    </source>
</evidence>